<feature type="transmembrane region" description="Helical" evidence="1">
    <location>
        <begin position="40"/>
        <end position="63"/>
    </location>
</feature>
<feature type="transmembrane region" description="Helical" evidence="1">
    <location>
        <begin position="375"/>
        <end position="395"/>
    </location>
</feature>
<dbReference type="OrthoDB" id="387470at2"/>
<feature type="transmembrane region" description="Helical" evidence="1">
    <location>
        <begin position="349"/>
        <end position="369"/>
    </location>
</feature>
<dbReference type="Proteomes" id="UP000254792">
    <property type="component" value="Chromosome"/>
</dbReference>
<dbReference type="RefSeq" id="WP_115557900.1">
    <property type="nucleotide sequence ID" value="NZ_CP031376.1"/>
</dbReference>
<name>A0A345Z304_9MOLU</name>
<dbReference type="EMBL" id="CP031376">
    <property type="protein sequence ID" value="AXK50983.1"/>
    <property type="molecule type" value="Genomic_DNA"/>
</dbReference>
<keyword evidence="1" id="KW-1133">Transmembrane helix</keyword>
<keyword evidence="1" id="KW-0812">Transmembrane</keyword>
<dbReference type="InterPro" id="IPR047135">
    <property type="entry name" value="YsiQ"/>
</dbReference>
<feature type="transmembrane region" description="Helical" evidence="1">
    <location>
        <begin position="189"/>
        <end position="209"/>
    </location>
</feature>
<organism evidence="2 3">
    <name type="scientific">Spiroplasma alleghenense</name>
    <dbReference type="NCBI Taxonomy" id="216931"/>
    <lineage>
        <taxon>Bacteria</taxon>
        <taxon>Bacillati</taxon>
        <taxon>Mycoplasmatota</taxon>
        <taxon>Mollicutes</taxon>
        <taxon>Entomoplasmatales</taxon>
        <taxon>Spiroplasmataceae</taxon>
        <taxon>Spiroplasma</taxon>
    </lineage>
</organism>
<evidence type="ECO:0000313" key="3">
    <source>
        <dbReference type="Proteomes" id="UP000254792"/>
    </source>
</evidence>
<feature type="transmembrane region" description="Helical" evidence="1">
    <location>
        <begin position="118"/>
        <end position="139"/>
    </location>
</feature>
<dbReference type="GO" id="GO:0042910">
    <property type="term" value="F:xenobiotic transmembrane transporter activity"/>
    <property type="evidence" value="ECO:0007669"/>
    <property type="project" value="InterPro"/>
</dbReference>
<reference evidence="2 3" key="1">
    <citation type="submission" date="2018-07" db="EMBL/GenBank/DDBJ databases">
        <title>Complete genome sequence of Spiroplasma alleghenense PLHS-1 (ATCC 51752).</title>
        <authorList>
            <person name="Chou L."/>
            <person name="Lee T.-Y."/>
            <person name="Tsai Y.-M."/>
            <person name="Kuo C.-H."/>
        </authorList>
    </citation>
    <scope>NUCLEOTIDE SEQUENCE [LARGE SCALE GENOMIC DNA]</scope>
    <source>
        <strain evidence="2 3">PLHS-1</strain>
    </source>
</reference>
<feature type="transmembrane region" description="Helical" evidence="1">
    <location>
        <begin position="83"/>
        <end position="106"/>
    </location>
</feature>
<dbReference type="GO" id="GO:0016020">
    <property type="term" value="C:membrane"/>
    <property type="evidence" value="ECO:0007669"/>
    <property type="project" value="InterPro"/>
</dbReference>
<protein>
    <recommendedName>
        <fullName evidence="4">MATE efflux family protein</fullName>
    </recommendedName>
</protein>
<dbReference type="GO" id="GO:0015297">
    <property type="term" value="F:antiporter activity"/>
    <property type="evidence" value="ECO:0007669"/>
    <property type="project" value="InterPro"/>
</dbReference>
<evidence type="ECO:0000313" key="2">
    <source>
        <dbReference type="EMBL" id="AXK50983.1"/>
    </source>
</evidence>
<evidence type="ECO:0000256" key="1">
    <source>
        <dbReference type="SAM" id="Phobius"/>
    </source>
</evidence>
<sequence length="500" mass="56497">MKKEPKESRFAWELTSQEQSLIQENPNLNFLNYKNFYKSLWSLTLPIYLQMISTVIIAMLNSLLLRWIDGGVWTAVVNKANFAYNWVIFLPSFASAGVFVIMGNMLGQGKDNELHKAIFSGWMFNILISMVVIFSLLGIKNFTYRWVNLEEEYWKTANMIYYINLLILFLTSINVVSQRAEIAIGKMKTIFVILVVSNIVNTIIVWTIALTTPYAAIGTAFGSLGSAIFLTIALLILNFRHFQIKLIFTDNKNCWNKSITKLILIIGVPTAIEALIFNFAGAFTTRYVTLASSEFGRDDVLFNTLIAAQQITNFGLLLSSSLGQVSSIFVARLIGSKIDNWEIRIANRFWYLTLLIALPFSVVVVLLSYPLFMIYNIPVDIIFSVGIFMLVIICLQDFGRTMNQVGLSCLRAAKYTVVPVICAAITLSIFNIGFVVGANALIFPKSFDYSNQELVDSRAIILMLTICSIQGLEEIVRGSIYWILWNKKAWLKTSQKNLIS</sequence>
<dbReference type="PANTHER" id="PTHR42925:SF1">
    <property type="entry name" value="VIRULENCE FACTOR MVIN"/>
    <property type="match status" value="1"/>
</dbReference>
<proteinExistence type="predicted"/>
<feature type="transmembrane region" description="Helical" evidence="1">
    <location>
        <begin position="215"/>
        <end position="237"/>
    </location>
</feature>
<dbReference type="InterPro" id="IPR002528">
    <property type="entry name" value="MATE_fam"/>
</dbReference>
<feature type="transmembrane region" description="Helical" evidence="1">
    <location>
        <begin position="416"/>
        <end position="440"/>
    </location>
</feature>
<feature type="transmembrane region" description="Helical" evidence="1">
    <location>
        <begin position="300"/>
        <end position="329"/>
    </location>
</feature>
<feature type="transmembrane region" description="Helical" evidence="1">
    <location>
        <begin position="159"/>
        <end position="177"/>
    </location>
</feature>
<dbReference type="KEGG" id="salx:SALLE_v1c03090"/>
<gene>
    <name evidence="2" type="ORF">SALLE_v1c03090</name>
</gene>
<evidence type="ECO:0008006" key="4">
    <source>
        <dbReference type="Google" id="ProtNLM"/>
    </source>
</evidence>
<accession>A0A345Z304</accession>
<dbReference type="Pfam" id="PF01554">
    <property type="entry name" value="MatE"/>
    <property type="match status" value="2"/>
</dbReference>
<dbReference type="AlphaFoldDB" id="A0A345Z304"/>
<keyword evidence="1" id="KW-0472">Membrane</keyword>
<feature type="transmembrane region" description="Helical" evidence="1">
    <location>
        <begin position="258"/>
        <end position="280"/>
    </location>
</feature>
<dbReference type="PANTHER" id="PTHR42925">
    <property type="entry name" value="MULTIDRUG AND TOXIN EFFLUX PROTEIN MATE FAMILY"/>
    <property type="match status" value="1"/>
</dbReference>
<keyword evidence="3" id="KW-1185">Reference proteome</keyword>